<evidence type="ECO:0000313" key="2">
    <source>
        <dbReference type="Proteomes" id="UP000789366"/>
    </source>
</evidence>
<comment type="caution">
    <text evidence="1">The sequence shown here is derived from an EMBL/GenBank/DDBJ whole genome shotgun (WGS) entry which is preliminary data.</text>
</comment>
<dbReference type="EMBL" id="CAJVPW010052599">
    <property type="protein sequence ID" value="CAG8768491.1"/>
    <property type="molecule type" value="Genomic_DNA"/>
</dbReference>
<evidence type="ECO:0000313" key="1">
    <source>
        <dbReference type="EMBL" id="CAG8768491.1"/>
    </source>
</evidence>
<dbReference type="Proteomes" id="UP000789366">
    <property type="component" value="Unassembled WGS sequence"/>
</dbReference>
<feature type="non-terminal residue" evidence="1">
    <location>
        <position position="1"/>
    </location>
</feature>
<name>A0ACA9QXW1_9GLOM</name>
<proteinExistence type="predicted"/>
<keyword evidence="2" id="KW-1185">Reference proteome</keyword>
<gene>
    <name evidence="1" type="ORF">SPELUC_LOCUS15623</name>
</gene>
<protein>
    <submittedName>
        <fullName evidence="1">10_t:CDS:1</fullName>
    </submittedName>
</protein>
<organism evidence="1 2">
    <name type="scientific">Cetraspora pellucida</name>
    <dbReference type="NCBI Taxonomy" id="1433469"/>
    <lineage>
        <taxon>Eukaryota</taxon>
        <taxon>Fungi</taxon>
        <taxon>Fungi incertae sedis</taxon>
        <taxon>Mucoromycota</taxon>
        <taxon>Glomeromycotina</taxon>
        <taxon>Glomeromycetes</taxon>
        <taxon>Diversisporales</taxon>
        <taxon>Gigasporaceae</taxon>
        <taxon>Cetraspora</taxon>
    </lineage>
</organism>
<sequence>PIIVGGMVNGAVNSGTIGTVGNISGFVAGSSEPFEPKKDRERSGFVARSSEPFESKKE</sequence>
<accession>A0ACA9QXW1</accession>
<reference evidence="1" key="1">
    <citation type="submission" date="2021-06" db="EMBL/GenBank/DDBJ databases">
        <authorList>
            <person name="Kallberg Y."/>
            <person name="Tangrot J."/>
            <person name="Rosling A."/>
        </authorList>
    </citation>
    <scope>NUCLEOTIDE SEQUENCE</scope>
    <source>
        <strain evidence="1">28 12/20/2015</strain>
    </source>
</reference>
<feature type="non-terminal residue" evidence="1">
    <location>
        <position position="58"/>
    </location>
</feature>